<dbReference type="Proteomes" id="UP000197007">
    <property type="component" value="Chromosome"/>
</dbReference>
<name>A0A1Z4BKN4_9FLAO</name>
<organism evidence="1 2">
    <name type="scientific">Capnocytophaga endodontalis</name>
    <dbReference type="NCBI Taxonomy" id="2708117"/>
    <lineage>
        <taxon>Bacteria</taxon>
        <taxon>Pseudomonadati</taxon>
        <taxon>Bacteroidota</taxon>
        <taxon>Flavobacteriia</taxon>
        <taxon>Flavobacteriales</taxon>
        <taxon>Flavobacteriaceae</taxon>
        <taxon>Capnocytophaga</taxon>
    </lineage>
</organism>
<sequence length="289" mass="34044">MYHYIFSITTILFLSFTTLGYTQKSLGKTYKNTETFNLNGKVKYMTISSYNLSKDGKNTPILAAKEDYYFNEEGNVVKEKFYRNEELIFEQNFSFDKKGYPISTEATLYKKDGDTKIIKGIYTNDTYGNVIKIAFYEDNSLKDVIHQKIDNQQNTTTISKYDAEGNLEERQEKNYNSKGDIIEERTYNSKGEITAKSTYSYLSDKKYEKLTYIPRYMKIEYKGVIELDAHKNIIKETQERYDGSWIFEHTYTYDKHQNYTIKSSKAFITENNKKETTGGIEKRSIEYYQ</sequence>
<evidence type="ECO:0008006" key="3">
    <source>
        <dbReference type="Google" id="ProtNLM"/>
    </source>
</evidence>
<evidence type="ECO:0000313" key="1">
    <source>
        <dbReference type="EMBL" id="ASF41809.1"/>
    </source>
</evidence>
<evidence type="ECO:0000313" key="2">
    <source>
        <dbReference type="Proteomes" id="UP000197007"/>
    </source>
</evidence>
<reference evidence="2" key="1">
    <citation type="submission" date="2017-06" db="EMBL/GenBank/DDBJ databases">
        <title>Complete genome sequence of Capnocytophaga sp. KCOM 1579 (=ChDC OS43) isolated from a human refractory periapical abscess lesion.</title>
        <authorList>
            <person name="Kook J.-K."/>
            <person name="Park S.-N."/>
            <person name="Lim Y.K."/>
            <person name="Roh H."/>
        </authorList>
    </citation>
    <scope>NUCLEOTIDE SEQUENCE [LARGE SCALE GENOMIC DNA]</scope>
    <source>
        <strain evidence="2">ChDC OS43</strain>
    </source>
</reference>
<dbReference type="AlphaFoldDB" id="A0A1Z4BKN4"/>
<dbReference type="KEGG" id="capn:CBG49_01180"/>
<dbReference type="RefSeq" id="WP_088593025.1">
    <property type="nucleotide sequence ID" value="NZ_CP022022.1"/>
</dbReference>
<dbReference type="EMBL" id="CP022022">
    <property type="protein sequence ID" value="ASF41809.1"/>
    <property type="molecule type" value="Genomic_DNA"/>
</dbReference>
<keyword evidence="2" id="KW-1185">Reference proteome</keyword>
<accession>A0A1Z4BKN4</accession>
<protein>
    <recommendedName>
        <fullName evidence="3">Sugar-binding protein</fullName>
    </recommendedName>
</protein>
<gene>
    <name evidence="1" type="ORF">CBG49_01180</name>
</gene>
<proteinExistence type="predicted"/>